<dbReference type="Proteomes" id="UP000001108">
    <property type="component" value="Plasmid pSMED03"/>
</dbReference>
<keyword evidence="1" id="KW-0614">Plasmid</keyword>
<reference evidence="1 2" key="2">
    <citation type="journal article" date="2010" name="Stand. Genomic Sci.">
        <title>Complete genome sequence of the Medicago microsymbiont Ensifer (Sinorhizobium) medicae strain WSM419.</title>
        <authorList>
            <person name="Reeve W."/>
            <person name="Chain P."/>
            <person name="O'Hara G."/>
            <person name="Ardley J."/>
            <person name="Nandesena K."/>
            <person name="Brau L."/>
            <person name="Tiwari R."/>
            <person name="Malfatti S."/>
            <person name="Kiss H."/>
            <person name="Lapidus A."/>
            <person name="Copeland A."/>
            <person name="Nolan M."/>
            <person name="Land M."/>
            <person name="Hauser L."/>
            <person name="Chang Y.J."/>
            <person name="Ivanova N."/>
            <person name="Mavromatis K."/>
            <person name="Markowitz V."/>
            <person name="Kyrpides N."/>
            <person name="Gollagher M."/>
            <person name="Yates R."/>
            <person name="Dilworth M."/>
            <person name="Howieson J."/>
        </authorList>
    </citation>
    <scope>NUCLEOTIDE SEQUENCE [LARGE SCALE GENOMIC DNA]</scope>
    <source>
        <strain evidence="1 2">WSM419</strain>
        <plasmid evidence="2">Plasmid pSMED03</plasmid>
    </source>
</reference>
<dbReference type="KEGG" id="smd:Smed_6497"/>
<geneLocation type="plasmid" evidence="1 2">
    <name>pSMED03</name>
</geneLocation>
<dbReference type="AlphaFoldDB" id="A6UN20"/>
<organism evidence="1 2">
    <name type="scientific">Sinorhizobium medicae (strain WSM419)</name>
    <name type="common">Ensifer medicae</name>
    <dbReference type="NCBI Taxonomy" id="366394"/>
    <lineage>
        <taxon>Bacteria</taxon>
        <taxon>Pseudomonadati</taxon>
        <taxon>Pseudomonadota</taxon>
        <taxon>Alphaproteobacteria</taxon>
        <taxon>Hyphomicrobiales</taxon>
        <taxon>Rhizobiaceae</taxon>
        <taxon>Sinorhizobium/Ensifer group</taxon>
        <taxon>Sinorhizobium</taxon>
    </lineage>
</organism>
<sequence>MFECGDIVVGQQGGELVAPVERRRARLAVRHGGGPLGCLSPPLYDYRPWCVAFGALGEVTENPYIPEKGVLK</sequence>
<accession>A6UN20</accession>
<protein>
    <submittedName>
        <fullName evidence="1">Uncharacterized protein</fullName>
    </submittedName>
</protein>
<gene>
    <name evidence="1" type="ordered locus">Smed_6497</name>
</gene>
<proteinExistence type="predicted"/>
<dbReference type="EMBL" id="CP000741">
    <property type="protein sequence ID" value="ABR65050.1"/>
    <property type="molecule type" value="Genomic_DNA"/>
</dbReference>
<reference evidence="2" key="1">
    <citation type="submission" date="2007-06" db="EMBL/GenBank/DDBJ databases">
        <title>Complete sequence of Sinorhizobium medicae WSM419 plasmid pSMED03.</title>
        <authorList>
            <consortium name="US DOE Joint Genome Institute"/>
            <person name="Copeland A."/>
            <person name="Lucas S."/>
            <person name="Lapidus A."/>
            <person name="Barry K."/>
            <person name="Glavina del Rio T."/>
            <person name="Dalin E."/>
            <person name="Tice H."/>
            <person name="Pitluck S."/>
            <person name="Chain P."/>
            <person name="Malfatti S."/>
            <person name="Shin M."/>
            <person name="Vergez L."/>
            <person name="Schmutz J."/>
            <person name="Larimer F."/>
            <person name="Land M."/>
            <person name="Hauser L."/>
            <person name="Kyrpides N."/>
            <person name="Mikhailova N."/>
            <person name="Reeve W.G."/>
            <person name="Richardson P."/>
        </authorList>
    </citation>
    <scope>NUCLEOTIDE SEQUENCE [LARGE SCALE GENOMIC DNA]</scope>
    <source>
        <strain evidence="2">WSM419</strain>
        <plasmid evidence="2">Plasmid pSMED03</plasmid>
    </source>
</reference>
<evidence type="ECO:0000313" key="1">
    <source>
        <dbReference type="EMBL" id="ABR65050.1"/>
    </source>
</evidence>
<dbReference type="HOGENOM" id="CLU_2720191_0_0_5"/>
<evidence type="ECO:0000313" key="2">
    <source>
        <dbReference type="Proteomes" id="UP000001108"/>
    </source>
</evidence>
<name>A6UN20_SINMW</name>